<keyword evidence="9" id="KW-1185">Reference proteome</keyword>
<dbReference type="GO" id="GO:0046872">
    <property type="term" value="F:metal ion binding"/>
    <property type="evidence" value="ECO:0007669"/>
    <property type="project" value="UniProtKB-KW"/>
</dbReference>
<evidence type="ECO:0000256" key="1">
    <source>
        <dbReference type="ARBA" id="ARBA00001936"/>
    </source>
</evidence>
<keyword evidence="5" id="KW-0460">Magnesium</keyword>
<keyword evidence="6" id="KW-0464">Manganese</keyword>
<dbReference type="Proteomes" id="UP000319897">
    <property type="component" value="Unassembled WGS sequence"/>
</dbReference>
<feature type="domain" description="Nudix hydrolase" evidence="7">
    <location>
        <begin position="8"/>
        <end position="197"/>
    </location>
</feature>
<dbReference type="PANTHER" id="PTHR12318">
    <property type="entry name" value="TESTOSTERONE-REGULATED PROTEIN RP2"/>
    <property type="match status" value="1"/>
</dbReference>
<accession>A0A501XDZ6</accession>
<evidence type="ECO:0000256" key="3">
    <source>
        <dbReference type="ARBA" id="ARBA00022723"/>
    </source>
</evidence>
<dbReference type="AlphaFoldDB" id="A0A501XDZ6"/>
<dbReference type="CDD" id="cd18870">
    <property type="entry name" value="NUDIX_AcylCoAdiphos_Nudt19"/>
    <property type="match status" value="1"/>
</dbReference>
<evidence type="ECO:0000256" key="4">
    <source>
        <dbReference type="ARBA" id="ARBA00022801"/>
    </source>
</evidence>
<dbReference type="SUPFAM" id="SSF55811">
    <property type="entry name" value="Nudix"/>
    <property type="match status" value="1"/>
</dbReference>
<gene>
    <name evidence="8" type="ORF">FJQ54_15665</name>
</gene>
<evidence type="ECO:0000259" key="7">
    <source>
        <dbReference type="PROSITE" id="PS51462"/>
    </source>
</evidence>
<reference evidence="8 9" key="1">
    <citation type="submission" date="2019-06" db="EMBL/GenBank/DDBJ databases">
        <authorList>
            <person name="Lee I."/>
            <person name="Jang G.I."/>
            <person name="Hwang C.Y."/>
        </authorList>
    </citation>
    <scope>NUCLEOTIDE SEQUENCE [LARGE SCALE GENOMIC DNA]</scope>
    <source>
        <strain evidence="8 9">PAMC 28131</strain>
    </source>
</reference>
<organism evidence="8 9">
    <name type="scientific">Sandaracinobacter neustonicus</name>
    <dbReference type="NCBI Taxonomy" id="1715348"/>
    <lineage>
        <taxon>Bacteria</taxon>
        <taxon>Pseudomonadati</taxon>
        <taxon>Pseudomonadota</taxon>
        <taxon>Alphaproteobacteria</taxon>
        <taxon>Sphingomonadales</taxon>
        <taxon>Sphingosinicellaceae</taxon>
        <taxon>Sandaracinobacter</taxon>
    </lineage>
</organism>
<dbReference type="EMBL" id="VFSU01000034">
    <property type="protein sequence ID" value="TPE58504.1"/>
    <property type="molecule type" value="Genomic_DNA"/>
</dbReference>
<comment type="cofactor">
    <cofactor evidence="2">
        <name>Mg(2+)</name>
        <dbReference type="ChEBI" id="CHEBI:18420"/>
    </cofactor>
</comment>
<name>A0A501XDZ6_9SPHN</name>
<dbReference type="GO" id="GO:0016818">
    <property type="term" value="F:hydrolase activity, acting on acid anhydrides, in phosphorus-containing anhydrides"/>
    <property type="evidence" value="ECO:0007669"/>
    <property type="project" value="InterPro"/>
</dbReference>
<evidence type="ECO:0000256" key="6">
    <source>
        <dbReference type="ARBA" id="ARBA00023211"/>
    </source>
</evidence>
<dbReference type="OrthoDB" id="7183442at2"/>
<keyword evidence="3" id="KW-0479">Metal-binding</keyword>
<evidence type="ECO:0000313" key="9">
    <source>
        <dbReference type="Proteomes" id="UP000319897"/>
    </source>
</evidence>
<dbReference type="PROSITE" id="PS51462">
    <property type="entry name" value="NUDIX"/>
    <property type="match status" value="1"/>
</dbReference>
<evidence type="ECO:0000256" key="5">
    <source>
        <dbReference type="ARBA" id="ARBA00022842"/>
    </source>
</evidence>
<evidence type="ECO:0000313" key="8">
    <source>
        <dbReference type="EMBL" id="TPE58504.1"/>
    </source>
</evidence>
<proteinExistence type="predicted"/>
<comment type="cofactor">
    <cofactor evidence="1">
        <name>Mn(2+)</name>
        <dbReference type="ChEBI" id="CHEBI:29035"/>
    </cofactor>
</comment>
<evidence type="ECO:0000256" key="2">
    <source>
        <dbReference type="ARBA" id="ARBA00001946"/>
    </source>
</evidence>
<comment type="caution">
    <text evidence="8">The sequence shown here is derived from an EMBL/GenBank/DDBJ whole genome shotgun (WGS) entry which is preliminary data.</text>
</comment>
<dbReference type="Gene3D" id="3.90.79.10">
    <property type="entry name" value="Nucleoside Triphosphate Pyrophosphohydrolase"/>
    <property type="match status" value="1"/>
</dbReference>
<dbReference type="PANTHER" id="PTHR12318:SF0">
    <property type="entry name" value="ACYL-COENZYME A DIPHOSPHATASE NUDT19"/>
    <property type="match status" value="1"/>
</dbReference>
<dbReference type="RefSeq" id="WP_140929357.1">
    <property type="nucleotide sequence ID" value="NZ_VFSU01000034.1"/>
</dbReference>
<sequence length="252" mass="26709">MTSPDPAGAIAAATVIVVRDGADGLEILAIERAKGMGFAGGAIAFPGGKVDPGDAPSTEAFIGFAGLAPDDAIARVAAAREAFEESGILFSAGPVVDHGTRTRLRPASDSHAIGFAELLGEIGHSLDAAVLRPFARWLPPMGLHKRFDTRFYVAALPEGEVMLADGHEAVHARWATPALLLREADEGLISLLFPTRCNIARLGQFASAAALLADETPPPFVQPDILEDGWLSIPEGIGYPYVRERLERVRRE</sequence>
<protein>
    <submittedName>
        <fullName evidence="8">NUDIX hydrolase</fullName>
    </submittedName>
</protein>
<dbReference type="InterPro" id="IPR039121">
    <property type="entry name" value="NUDT19"/>
</dbReference>
<keyword evidence="4 8" id="KW-0378">Hydrolase</keyword>
<dbReference type="InterPro" id="IPR000086">
    <property type="entry name" value="NUDIX_hydrolase_dom"/>
</dbReference>
<dbReference type="InterPro" id="IPR015797">
    <property type="entry name" value="NUDIX_hydrolase-like_dom_sf"/>
</dbReference>